<comment type="caution">
    <text evidence="2">The sequence shown here is derived from an EMBL/GenBank/DDBJ whole genome shotgun (WGS) entry which is preliminary data.</text>
</comment>
<sequence>MASSRSMMSLKQVLLPCESCILVVLADTSLVSVVFGIHPGAWCLVDADLCFSICIGSTFHVGHTGWCCPGLSRIPASDVYQLAYCGRLTGDDVLLGSEKSRAVESILYIQIDVGAFMFTSDHASHISVLF</sequence>
<reference evidence="2" key="1">
    <citation type="submission" date="2024-06" db="EMBL/GenBank/DDBJ databases">
        <authorList>
            <person name="Liu X."/>
            <person name="Lenzi L."/>
            <person name="Haldenby T S."/>
            <person name="Uol C."/>
        </authorList>
    </citation>
    <scope>NUCLEOTIDE SEQUENCE</scope>
</reference>
<feature type="signal peptide" evidence="1">
    <location>
        <begin position="1"/>
        <end position="36"/>
    </location>
</feature>
<accession>A0AAV2T876</accession>
<dbReference type="EMBL" id="CAXLJL010000145">
    <property type="protein sequence ID" value="CAL5132955.1"/>
    <property type="molecule type" value="Genomic_DNA"/>
</dbReference>
<feature type="chain" id="PRO_5043393857" evidence="1">
    <location>
        <begin position="37"/>
        <end position="130"/>
    </location>
</feature>
<evidence type="ECO:0000313" key="2">
    <source>
        <dbReference type="EMBL" id="CAL5132955.1"/>
    </source>
</evidence>
<dbReference type="AlphaFoldDB" id="A0AAV2T876"/>
<dbReference type="Proteomes" id="UP001497525">
    <property type="component" value="Unassembled WGS sequence"/>
</dbReference>
<proteinExistence type="predicted"/>
<gene>
    <name evidence="2" type="ORF">CDAUBV1_LOCUS5830</name>
</gene>
<evidence type="ECO:0000256" key="1">
    <source>
        <dbReference type="SAM" id="SignalP"/>
    </source>
</evidence>
<organism evidence="2 3">
    <name type="scientific">Calicophoron daubneyi</name>
    <name type="common">Rumen fluke</name>
    <name type="synonym">Paramphistomum daubneyi</name>
    <dbReference type="NCBI Taxonomy" id="300641"/>
    <lineage>
        <taxon>Eukaryota</taxon>
        <taxon>Metazoa</taxon>
        <taxon>Spiralia</taxon>
        <taxon>Lophotrochozoa</taxon>
        <taxon>Platyhelminthes</taxon>
        <taxon>Trematoda</taxon>
        <taxon>Digenea</taxon>
        <taxon>Plagiorchiida</taxon>
        <taxon>Pronocephalata</taxon>
        <taxon>Paramphistomoidea</taxon>
        <taxon>Paramphistomidae</taxon>
        <taxon>Calicophoron</taxon>
    </lineage>
</organism>
<protein>
    <submittedName>
        <fullName evidence="2">Uncharacterized protein</fullName>
    </submittedName>
</protein>
<name>A0AAV2T876_CALDB</name>
<keyword evidence="1" id="KW-0732">Signal</keyword>
<evidence type="ECO:0000313" key="3">
    <source>
        <dbReference type="Proteomes" id="UP001497525"/>
    </source>
</evidence>